<evidence type="ECO:0000256" key="2">
    <source>
        <dbReference type="ARBA" id="ARBA00022741"/>
    </source>
</evidence>
<dbReference type="NCBIfam" id="NF038214">
    <property type="entry name" value="IS21_help_AAA"/>
    <property type="match status" value="1"/>
</dbReference>
<accession>A0ABX0JGX1</accession>
<comment type="similarity">
    <text evidence="1">Belongs to the IS21/IS1162 putative ATP-binding protein family.</text>
</comment>
<dbReference type="Gene3D" id="3.40.50.300">
    <property type="entry name" value="P-loop containing nucleotide triphosphate hydrolases"/>
    <property type="match status" value="1"/>
</dbReference>
<dbReference type="PANTHER" id="PTHR30050:SF4">
    <property type="entry name" value="ATP-BINDING PROTEIN RV3427C IN INSERTION SEQUENCE-RELATED"/>
    <property type="match status" value="1"/>
</dbReference>
<protein>
    <submittedName>
        <fullName evidence="5">ATP-binding protein</fullName>
    </submittedName>
</protein>
<dbReference type="CDD" id="cd00009">
    <property type="entry name" value="AAA"/>
    <property type="match status" value="1"/>
</dbReference>
<evidence type="ECO:0000256" key="1">
    <source>
        <dbReference type="ARBA" id="ARBA00008059"/>
    </source>
</evidence>
<dbReference type="SMART" id="SM00382">
    <property type="entry name" value="AAA"/>
    <property type="match status" value="1"/>
</dbReference>
<organism evidence="5 6">
    <name type="scientific">Paenibacillus agricola</name>
    <dbReference type="NCBI Taxonomy" id="2716264"/>
    <lineage>
        <taxon>Bacteria</taxon>
        <taxon>Bacillati</taxon>
        <taxon>Bacillota</taxon>
        <taxon>Bacilli</taxon>
        <taxon>Bacillales</taxon>
        <taxon>Paenibacillaceae</taxon>
        <taxon>Paenibacillus</taxon>
    </lineage>
</organism>
<evidence type="ECO:0000313" key="6">
    <source>
        <dbReference type="Proteomes" id="UP001165962"/>
    </source>
</evidence>
<sequence length="237" mass="27543">MSTINPTKETIKLYAKHLKTPSFAAYEDIIRQLDTNQSYEHFLRELMKREVLQRQENKQKRKLKTAKFPFPKTIDEFDFSRLERISSATVWELANCDFIKNRQNIVMIGNPGAGKSHLSIALGMKACQAGFTVRFYTAANLATELSEALQHNRLSKFEKSLAQIDLLILDELSYLTFNRHQSEMLFQVISERSERASIIVTTNLEFSRWTELFENEIMVAALIDRITFRSHILDMNV</sequence>
<comment type="caution">
    <text evidence="5">The sequence shown here is derived from an EMBL/GenBank/DDBJ whole genome shotgun (WGS) entry which is preliminary data.</text>
</comment>
<dbReference type="SUPFAM" id="SSF52540">
    <property type="entry name" value="P-loop containing nucleoside triphosphate hydrolases"/>
    <property type="match status" value="1"/>
</dbReference>
<dbReference type="EMBL" id="JAAOIW010000019">
    <property type="protein sequence ID" value="NHN34519.1"/>
    <property type="molecule type" value="Genomic_DNA"/>
</dbReference>
<evidence type="ECO:0000256" key="3">
    <source>
        <dbReference type="ARBA" id="ARBA00022840"/>
    </source>
</evidence>
<evidence type="ECO:0000259" key="4">
    <source>
        <dbReference type="SMART" id="SM00382"/>
    </source>
</evidence>
<dbReference type="InterPro" id="IPR028350">
    <property type="entry name" value="DNAC/IstB-like"/>
</dbReference>
<dbReference type="InterPro" id="IPR027417">
    <property type="entry name" value="P-loop_NTPase"/>
</dbReference>
<dbReference type="InterPro" id="IPR003593">
    <property type="entry name" value="AAA+_ATPase"/>
</dbReference>
<keyword evidence="3 5" id="KW-0067">ATP-binding</keyword>
<keyword evidence="2" id="KW-0547">Nucleotide-binding</keyword>
<name>A0ABX0JGX1_9BACL</name>
<dbReference type="InterPro" id="IPR002611">
    <property type="entry name" value="IstB_ATP-bd"/>
</dbReference>
<dbReference type="PANTHER" id="PTHR30050">
    <property type="entry name" value="CHROMOSOMAL REPLICATION INITIATOR PROTEIN DNAA"/>
    <property type="match status" value="1"/>
</dbReference>
<reference evidence="5" key="1">
    <citation type="submission" date="2020-03" db="EMBL/GenBank/DDBJ databases">
        <title>Draft sequencing of Paenibacilllus sp. S3N08.</title>
        <authorList>
            <person name="Kim D.-U."/>
        </authorList>
    </citation>
    <scope>NUCLEOTIDE SEQUENCE</scope>
    <source>
        <strain evidence="5">S3N08</strain>
    </source>
</reference>
<keyword evidence="6" id="KW-1185">Reference proteome</keyword>
<gene>
    <name evidence="5" type="ORF">G9U52_32525</name>
</gene>
<dbReference type="InterPro" id="IPR047661">
    <property type="entry name" value="IstB"/>
</dbReference>
<dbReference type="Proteomes" id="UP001165962">
    <property type="component" value="Unassembled WGS sequence"/>
</dbReference>
<dbReference type="PIRSF" id="PIRSF003073">
    <property type="entry name" value="DNAC_TnpB_IstB"/>
    <property type="match status" value="1"/>
</dbReference>
<dbReference type="RefSeq" id="WP_166155531.1">
    <property type="nucleotide sequence ID" value="NZ_JAAOIW010000019.1"/>
</dbReference>
<evidence type="ECO:0000313" key="5">
    <source>
        <dbReference type="EMBL" id="NHN34519.1"/>
    </source>
</evidence>
<dbReference type="GO" id="GO:0005524">
    <property type="term" value="F:ATP binding"/>
    <property type="evidence" value="ECO:0007669"/>
    <property type="project" value="UniProtKB-KW"/>
</dbReference>
<dbReference type="Pfam" id="PF01695">
    <property type="entry name" value="IstB_IS21"/>
    <property type="match status" value="1"/>
</dbReference>
<feature type="domain" description="AAA+ ATPase" evidence="4">
    <location>
        <begin position="101"/>
        <end position="236"/>
    </location>
</feature>
<proteinExistence type="inferred from homology"/>